<evidence type="ECO:0000313" key="4">
    <source>
        <dbReference type="EMBL" id="KAF8911649.1"/>
    </source>
</evidence>
<keyword evidence="2" id="KW-0378">Hydrolase</keyword>
<dbReference type="InterPro" id="IPR000073">
    <property type="entry name" value="AB_hydrolase_1"/>
</dbReference>
<dbReference type="InterPro" id="IPR029058">
    <property type="entry name" value="AB_hydrolase_fold"/>
</dbReference>
<name>A0A9P5NZE3_GYMJU</name>
<evidence type="ECO:0000256" key="2">
    <source>
        <dbReference type="ARBA" id="ARBA00022801"/>
    </source>
</evidence>
<dbReference type="SUPFAM" id="SSF53474">
    <property type="entry name" value="alpha/beta-Hydrolases"/>
    <property type="match status" value="1"/>
</dbReference>
<protein>
    <submittedName>
        <fullName evidence="4">Alpha/beta-hydrolase</fullName>
    </submittedName>
</protein>
<dbReference type="Gene3D" id="3.40.50.1820">
    <property type="entry name" value="alpha/beta hydrolase"/>
    <property type="match status" value="1"/>
</dbReference>
<dbReference type="AlphaFoldDB" id="A0A9P5NZE3"/>
<sequence>MTCSAELTTLLRTDGLKVIERFFSVPLDYSNPEGQKIRVFARHVIPRDKAEKPEDEAKLPFCIVPSSSGFPGELYTKGYQVIWLDQRGTGLSTPLSPESLPDNVKTDEDIAQYLKHFRADSIVKDAEFIRKSLLGNKEKPEDRKWTLAGQSFGGFCVITYLSFFPEGVKEAFITGGLAPLVDQPDVVYEALAQQVIKRNEIYYKKYPQDIRRVRNILAHLESKPVALPNGGRLTPNRFLQLGTAFGAHGGIDAIHQIVFRASNDLVLMDKLSYKTLQNIENQQPFDGNPLYAILHEPLYCQGKAADWSAARTIQKYAEFSWQKMKAQAGTLPVYFTGEMIFPDMFDDYVNLRPWKGAAEILAKDTSWAHIYDLDQLAKNEVKVSAATYFNDMYVDFGFAQQTASKIKNTEQYITNQLVHDGIAEDPGDVMKKLFKLSKREFN</sequence>
<organism evidence="4 5">
    <name type="scientific">Gymnopilus junonius</name>
    <name type="common">Spectacular rustgill mushroom</name>
    <name type="synonym">Gymnopilus spectabilis subsp. junonius</name>
    <dbReference type="NCBI Taxonomy" id="109634"/>
    <lineage>
        <taxon>Eukaryota</taxon>
        <taxon>Fungi</taxon>
        <taxon>Dikarya</taxon>
        <taxon>Basidiomycota</taxon>
        <taxon>Agaricomycotina</taxon>
        <taxon>Agaricomycetes</taxon>
        <taxon>Agaricomycetidae</taxon>
        <taxon>Agaricales</taxon>
        <taxon>Agaricineae</taxon>
        <taxon>Hymenogastraceae</taxon>
        <taxon>Gymnopilus</taxon>
    </lineage>
</organism>
<dbReference type="GO" id="GO:0016787">
    <property type="term" value="F:hydrolase activity"/>
    <property type="evidence" value="ECO:0007669"/>
    <property type="project" value="UniProtKB-KW"/>
</dbReference>
<comment type="caution">
    <text evidence="4">The sequence shown here is derived from an EMBL/GenBank/DDBJ whole genome shotgun (WGS) entry which is preliminary data.</text>
</comment>
<accession>A0A9P5NZE3</accession>
<dbReference type="EMBL" id="JADNYJ010000004">
    <property type="protein sequence ID" value="KAF8911649.1"/>
    <property type="molecule type" value="Genomic_DNA"/>
</dbReference>
<keyword evidence="5" id="KW-1185">Reference proteome</keyword>
<dbReference type="PANTHER" id="PTHR43248">
    <property type="entry name" value="2-SUCCINYL-6-HYDROXY-2,4-CYCLOHEXADIENE-1-CARBOXYLATE SYNTHASE"/>
    <property type="match status" value="1"/>
</dbReference>
<comment type="similarity">
    <text evidence="1">Belongs to the peptidase S33 family.</text>
</comment>
<dbReference type="InterPro" id="IPR051601">
    <property type="entry name" value="Serine_prot/Carboxylest_S33"/>
</dbReference>
<evidence type="ECO:0000259" key="3">
    <source>
        <dbReference type="Pfam" id="PF00561"/>
    </source>
</evidence>
<dbReference type="PANTHER" id="PTHR43248:SF2">
    <property type="entry name" value="PROLYL AMINOPEPTIDASE"/>
    <property type="match status" value="1"/>
</dbReference>
<feature type="domain" description="AB hydrolase-1" evidence="3">
    <location>
        <begin position="74"/>
        <end position="208"/>
    </location>
</feature>
<gene>
    <name evidence="4" type="ORF">CPB84DRAFT_1913033</name>
</gene>
<proteinExistence type="inferred from homology"/>
<evidence type="ECO:0000256" key="1">
    <source>
        <dbReference type="ARBA" id="ARBA00010088"/>
    </source>
</evidence>
<dbReference type="Proteomes" id="UP000724874">
    <property type="component" value="Unassembled WGS sequence"/>
</dbReference>
<evidence type="ECO:0000313" key="5">
    <source>
        <dbReference type="Proteomes" id="UP000724874"/>
    </source>
</evidence>
<dbReference type="Pfam" id="PF00561">
    <property type="entry name" value="Abhydrolase_1"/>
    <property type="match status" value="1"/>
</dbReference>
<dbReference type="OrthoDB" id="1898734at2759"/>
<reference evidence="4" key="1">
    <citation type="submission" date="2020-11" db="EMBL/GenBank/DDBJ databases">
        <authorList>
            <consortium name="DOE Joint Genome Institute"/>
            <person name="Ahrendt S."/>
            <person name="Riley R."/>
            <person name="Andreopoulos W."/>
            <person name="LaButti K."/>
            <person name="Pangilinan J."/>
            <person name="Ruiz-duenas F.J."/>
            <person name="Barrasa J.M."/>
            <person name="Sanchez-Garcia M."/>
            <person name="Camarero S."/>
            <person name="Miyauchi S."/>
            <person name="Serrano A."/>
            <person name="Linde D."/>
            <person name="Babiker R."/>
            <person name="Drula E."/>
            <person name="Ayuso-Fernandez I."/>
            <person name="Pacheco R."/>
            <person name="Padilla G."/>
            <person name="Ferreira P."/>
            <person name="Barriuso J."/>
            <person name="Kellner H."/>
            <person name="Castanera R."/>
            <person name="Alfaro M."/>
            <person name="Ramirez L."/>
            <person name="Pisabarro A.G."/>
            <person name="Kuo A."/>
            <person name="Tritt A."/>
            <person name="Lipzen A."/>
            <person name="He G."/>
            <person name="Yan M."/>
            <person name="Ng V."/>
            <person name="Cullen D."/>
            <person name="Martin F."/>
            <person name="Rosso M.-N."/>
            <person name="Henrissat B."/>
            <person name="Hibbett D."/>
            <person name="Martinez A.T."/>
            <person name="Grigoriev I.V."/>
        </authorList>
    </citation>
    <scope>NUCLEOTIDE SEQUENCE</scope>
    <source>
        <strain evidence="4">AH 44721</strain>
    </source>
</reference>